<protein>
    <submittedName>
        <fullName evidence="1">Uncharacterized protein</fullName>
    </submittedName>
</protein>
<name>E9GZW1_DAPPU</name>
<dbReference type="Proteomes" id="UP000000305">
    <property type="component" value="Unassembled WGS sequence"/>
</dbReference>
<evidence type="ECO:0000313" key="1">
    <source>
        <dbReference type="EMBL" id="EFX74986.1"/>
    </source>
</evidence>
<dbReference type="InParanoid" id="E9GZW1"/>
<sequence length="185" mass="21225">MDTGHRFRGNWYYFTSFGSKHHGVLWSGKSYASSVSHSIRILFHPVFLKMSSVTLKMDIKVLESDFEKDLELKNNIEKLLKDAKHIQQLKNSSYTQSSQRLNRQLKNLRLCARKLKKNTPEVVMAMVHSSFCVIMKVEPPTNPQLLTAIKPQGNQAGITLKVAIHPTSRMFKCEVCKKSFMNLLV</sequence>
<accession>E9GZW1</accession>
<dbReference type="AlphaFoldDB" id="E9GZW1"/>
<dbReference type="EMBL" id="GL732579">
    <property type="protein sequence ID" value="EFX74986.1"/>
    <property type="molecule type" value="Genomic_DNA"/>
</dbReference>
<proteinExistence type="predicted"/>
<organism evidence="1 2">
    <name type="scientific">Daphnia pulex</name>
    <name type="common">Water flea</name>
    <dbReference type="NCBI Taxonomy" id="6669"/>
    <lineage>
        <taxon>Eukaryota</taxon>
        <taxon>Metazoa</taxon>
        <taxon>Ecdysozoa</taxon>
        <taxon>Arthropoda</taxon>
        <taxon>Crustacea</taxon>
        <taxon>Branchiopoda</taxon>
        <taxon>Diplostraca</taxon>
        <taxon>Cladocera</taxon>
        <taxon>Anomopoda</taxon>
        <taxon>Daphniidae</taxon>
        <taxon>Daphnia</taxon>
    </lineage>
</organism>
<reference evidence="1 2" key="1">
    <citation type="journal article" date="2011" name="Science">
        <title>The ecoresponsive genome of Daphnia pulex.</title>
        <authorList>
            <person name="Colbourne J.K."/>
            <person name="Pfrender M.E."/>
            <person name="Gilbert D."/>
            <person name="Thomas W.K."/>
            <person name="Tucker A."/>
            <person name="Oakley T.H."/>
            <person name="Tokishita S."/>
            <person name="Aerts A."/>
            <person name="Arnold G.J."/>
            <person name="Basu M.K."/>
            <person name="Bauer D.J."/>
            <person name="Caceres C.E."/>
            <person name="Carmel L."/>
            <person name="Casola C."/>
            <person name="Choi J.H."/>
            <person name="Detter J.C."/>
            <person name="Dong Q."/>
            <person name="Dusheyko S."/>
            <person name="Eads B.D."/>
            <person name="Frohlich T."/>
            <person name="Geiler-Samerotte K.A."/>
            <person name="Gerlach D."/>
            <person name="Hatcher P."/>
            <person name="Jogdeo S."/>
            <person name="Krijgsveld J."/>
            <person name="Kriventseva E.V."/>
            <person name="Kultz D."/>
            <person name="Laforsch C."/>
            <person name="Lindquist E."/>
            <person name="Lopez J."/>
            <person name="Manak J.R."/>
            <person name="Muller J."/>
            <person name="Pangilinan J."/>
            <person name="Patwardhan R.P."/>
            <person name="Pitluck S."/>
            <person name="Pritham E.J."/>
            <person name="Rechtsteiner A."/>
            <person name="Rho M."/>
            <person name="Rogozin I.B."/>
            <person name="Sakarya O."/>
            <person name="Salamov A."/>
            <person name="Schaack S."/>
            <person name="Shapiro H."/>
            <person name="Shiga Y."/>
            <person name="Skalitzky C."/>
            <person name="Smith Z."/>
            <person name="Souvorov A."/>
            <person name="Sung W."/>
            <person name="Tang Z."/>
            <person name="Tsuchiya D."/>
            <person name="Tu H."/>
            <person name="Vos H."/>
            <person name="Wang M."/>
            <person name="Wolf Y.I."/>
            <person name="Yamagata H."/>
            <person name="Yamada T."/>
            <person name="Ye Y."/>
            <person name="Shaw J.R."/>
            <person name="Andrews J."/>
            <person name="Crease T.J."/>
            <person name="Tang H."/>
            <person name="Lucas S.M."/>
            <person name="Robertson H.M."/>
            <person name="Bork P."/>
            <person name="Koonin E.V."/>
            <person name="Zdobnov E.M."/>
            <person name="Grigoriev I.V."/>
            <person name="Lynch M."/>
            <person name="Boore J.L."/>
        </authorList>
    </citation>
    <scope>NUCLEOTIDE SEQUENCE [LARGE SCALE GENOMIC DNA]</scope>
</reference>
<dbReference type="KEGG" id="dpx:DAPPUDRAFT_251174"/>
<keyword evidence="2" id="KW-1185">Reference proteome</keyword>
<gene>
    <name evidence="1" type="ORF">DAPPUDRAFT_251174</name>
</gene>
<evidence type="ECO:0000313" key="2">
    <source>
        <dbReference type="Proteomes" id="UP000000305"/>
    </source>
</evidence>
<dbReference type="HOGENOM" id="CLU_1462762_0_0_1"/>